<gene>
    <name evidence="1" type="ORF">PIIN_10257</name>
</gene>
<dbReference type="EMBL" id="CAFZ01000671">
    <property type="protein sequence ID" value="CCA76262.1"/>
    <property type="molecule type" value="Genomic_DNA"/>
</dbReference>
<evidence type="ECO:0000313" key="1">
    <source>
        <dbReference type="EMBL" id="CCA76262.1"/>
    </source>
</evidence>
<dbReference type="HOGENOM" id="CLU_1636064_0_0_1"/>
<dbReference type="Proteomes" id="UP000007148">
    <property type="component" value="Unassembled WGS sequence"/>
</dbReference>
<name>G4TY69_SERID</name>
<proteinExistence type="predicted"/>
<keyword evidence="2" id="KW-1185">Reference proteome</keyword>
<dbReference type="InParanoid" id="G4TY69"/>
<accession>G4TY69</accession>
<protein>
    <submittedName>
        <fullName evidence="1">Uncharacterized protein</fullName>
    </submittedName>
</protein>
<dbReference type="AlphaFoldDB" id="G4TY69"/>
<evidence type="ECO:0000313" key="2">
    <source>
        <dbReference type="Proteomes" id="UP000007148"/>
    </source>
</evidence>
<sequence length="162" mass="18499">MPADEFRGGWLVRNNTWVSGATKVRFGSYLRHGAEGVEHVGAKEPDRDARIPRRLCIRQDMDTRLLKDRLTTQPFSLEDVKWEWGAEEEAAMDWLNPLVSSPLCLHPIDYRSRCEFIMMIYSSVIAAGYVLAQLDESGKKLLALSTYRNSQKAGNSRPRKDL</sequence>
<comment type="caution">
    <text evidence="1">The sequence shown here is derived from an EMBL/GenBank/DDBJ whole genome shotgun (WGS) entry which is preliminary data.</text>
</comment>
<organism evidence="1 2">
    <name type="scientific">Serendipita indica (strain DSM 11827)</name>
    <name type="common">Root endophyte fungus</name>
    <name type="synonym">Piriformospora indica</name>
    <dbReference type="NCBI Taxonomy" id="1109443"/>
    <lineage>
        <taxon>Eukaryota</taxon>
        <taxon>Fungi</taxon>
        <taxon>Dikarya</taxon>
        <taxon>Basidiomycota</taxon>
        <taxon>Agaricomycotina</taxon>
        <taxon>Agaricomycetes</taxon>
        <taxon>Sebacinales</taxon>
        <taxon>Serendipitaceae</taxon>
        <taxon>Serendipita</taxon>
    </lineage>
</organism>
<reference evidence="1 2" key="1">
    <citation type="journal article" date="2011" name="PLoS Pathog.">
        <title>Endophytic Life Strategies Decoded by Genome and Transcriptome Analyses of the Mutualistic Root Symbiont Piriformospora indica.</title>
        <authorList>
            <person name="Zuccaro A."/>
            <person name="Lahrmann U."/>
            <person name="Guldener U."/>
            <person name="Langen G."/>
            <person name="Pfiffi S."/>
            <person name="Biedenkopf D."/>
            <person name="Wong P."/>
            <person name="Samans B."/>
            <person name="Grimm C."/>
            <person name="Basiewicz M."/>
            <person name="Murat C."/>
            <person name="Martin F."/>
            <person name="Kogel K.H."/>
        </authorList>
    </citation>
    <scope>NUCLEOTIDE SEQUENCE [LARGE SCALE GENOMIC DNA]</scope>
    <source>
        <strain evidence="1 2">DSM 11827</strain>
    </source>
</reference>